<comment type="caution">
    <text evidence="3">The sequence shown here is derived from an EMBL/GenBank/DDBJ whole genome shotgun (WGS) entry which is preliminary data.</text>
</comment>
<sequence>MPTKNFIPFIKTVVFAIVLSLSGCSSESEIIENSDKKSILMLHKNYEFLKSKESLFNAITNSGTQKTISKRTVQALDFKIFTDRLTYVKNEEKAKESFTFYIERNNYSPASNTIENLILTKGFNEEEYKAYIITYFFPDGIASEHKNFKVTGFKAVNSETFSFNNLTSKSACENTYEYMVIETAHKCYSGNHSGASEAANCEGKGSLPYSTYQVVAYLTDSCGEGVAGGGTGGDQSGAGGGRSSTPGSGGGAPVDTGISLPPSCQSVDCEVPILANDINVLLGNTLNFEQLTFLFNNDNIATEVKNYLDQNTNAAAKALTTQIIAAMVANPGLKINFTASVNSPMNIDILAITNATTEGKKFLEVYDALTKSPEFKKLFIDMFAESKRFNVKFEIAEKVYENDDPTKKEVNANTSKIAGTDNYIIKINKKIFNKGTDFSQIRIKNAKTILHECIHAFLFVKSKNSTIGMDIETVIDKIYPTTDEQHNFMAEKMIPTMQKILSQIRDLVTTTAGRNVLDTQITMHPTQTPLTSTPWIWSEYYKFLSLKGLEKTVYFKNNFPTGSDQWKLLTKYIEYGHNELDK</sequence>
<name>A0A4Y7UHD7_9FLAO</name>
<gene>
    <name evidence="3" type="ORF">D0809_02345</name>
    <name evidence="2" type="ORF">EV142_101295</name>
</gene>
<evidence type="ECO:0000313" key="2">
    <source>
        <dbReference type="EMBL" id="TCN60720.1"/>
    </source>
</evidence>
<dbReference type="Proteomes" id="UP000295270">
    <property type="component" value="Unassembled WGS sequence"/>
</dbReference>
<feature type="region of interest" description="Disordered" evidence="1">
    <location>
        <begin position="229"/>
        <end position="255"/>
    </location>
</feature>
<dbReference type="OrthoDB" id="1190041at2"/>
<protein>
    <submittedName>
        <fullName evidence="3">Uncharacterized protein</fullName>
    </submittedName>
</protein>
<dbReference type="RefSeq" id="WP_132032005.1">
    <property type="nucleotide sequence ID" value="NZ_QWDN01000001.1"/>
</dbReference>
<proteinExistence type="predicted"/>
<dbReference type="EMBL" id="SLWA01000001">
    <property type="protein sequence ID" value="TCN60720.1"/>
    <property type="molecule type" value="Genomic_DNA"/>
</dbReference>
<reference evidence="2" key="3">
    <citation type="submission" date="2019-03" db="EMBL/GenBank/DDBJ databases">
        <authorList>
            <person name="Whitman W."/>
            <person name="Huntemann M."/>
            <person name="Clum A."/>
            <person name="Pillay M."/>
            <person name="Palaniappan K."/>
            <person name="Varghese N."/>
            <person name="Mikhailova N."/>
            <person name="Stamatis D."/>
            <person name="Reddy T."/>
            <person name="Daum C."/>
            <person name="Shapiro N."/>
            <person name="Ivanova N."/>
            <person name="Kyrpides N."/>
            <person name="Woyke T."/>
        </authorList>
    </citation>
    <scope>NUCLEOTIDE SEQUENCE</scope>
    <source>
        <strain evidence="2">P5626</strain>
    </source>
</reference>
<dbReference type="Proteomes" id="UP000298340">
    <property type="component" value="Unassembled WGS sequence"/>
</dbReference>
<dbReference type="PROSITE" id="PS51257">
    <property type="entry name" value="PROKAR_LIPOPROTEIN"/>
    <property type="match status" value="1"/>
</dbReference>
<evidence type="ECO:0000313" key="3">
    <source>
        <dbReference type="EMBL" id="TEB45865.1"/>
    </source>
</evidence>
<evidence type="ECO:0000313" key="5">
    <source>
        <dbReference type="Proteomes" id="UP000298340"/>
    </source>
</evidence>
<dbReference type="EMBL" id="QWDN01000001">
    <property type="protein sequence ID" value="TEB45865.1"/>
    <property type="molecule type" value="Genomic_DNA"/>
</dbReference>
<evidence type="ECO:0000256" key="1">
    <source>
        <dbReference type="SAM" id="MobiDB-lite"/>
    </source>
</evidence>
<feature type="compositionally biased region" description="Gly residues" evidence="1">
    <location>
        <begin position="229"/>
        <end position="252"/>
    </location>
</feature>
<organism evidence="3 5">
    <name type="scientific">Flavobacterium circumlabens</name>
    <dbReference type="NCBI Taxonomy" id="2133765"/>
    <lineage>
        <taxon>Bacteria</taxon>
        <taxon>Pseudomonadati</taxon>
        <taxon>Bacteroidota</taxon>
        <taxon>Flavobacteriia</taxon>
        <taxon>Flavobacteriales</taxon>
        <taxon>Flavobacteriaceae</taxon>
        <taxon>Flavobacterium</taxon>
    </lineage>
</organism>
<keyword evidence="4" id="KW-1185">Reference proteome</keyword>
<reference evidence="2 4" key="1">
    <citation type="journal article" date="2015" name="Stand. Genomic Sci.">
        <title>Genomic Encyclopedia of Bacterial and Archaeal Type Strains, Phase III: the genomes of soil and plant-associated and newly described type strains.</title>
        <authorList>
            <person name="Whitman W.B."/>
            <person name="Woyke T."/>
            <person name="Klenk H.P."/>
            <person name="Zhou Y."/>
            <person name="Lilburn T.G."/>
            <person name="Beck B.J."/>
            <person name="De Vos P."/>
            <person name="Vandamme P."/>
            <person name="Eisen J.A."/>
            <person name="Garrity G."/>
            <person name="Hugenholtz P."/>
            <person name="Kyrpides N.C."/>
        </authorList>
    </citation>
    <scope>NUCLEOTIDE SEQUENCE [LARGE SCALE GENOMIC DNA]</scope>
    <source>
        <strain evidence="2 4">P5626</strain>
    </source>
</reference>
<accession>A0A4Y7UHD7</accession>
<dbReference type="AlphaFoldDB" id="A0A4Y7UHD7"/>
<reference evidence="3 5" key="2">
    <citation type="journal article" date="2018" name="Syst. Appl. Microbiol.">
        <title>Flavobacterium circumlabens sp. nov. and Flavobacterium cupreum sp. nov., two psychrotrophic species isolated from Antarctic environmental samples.</title>
        <authorList>
            <person name="Kralova S."/>
            <person name="Busse H.J."/>
            <person name="Svec P."/>
            <person name="Maslanova I."/>
            <person name="Stankova E."/>
            <person name="Bartak M."/>
            <person name="Sedlacek I."/>
        </authorList>
    </citation>
    <scope>NUCLEOTIDE SEQUENCE [LARGE SCALE GENOMIC DNA]</scope>
    <source>
        <strain evidence="3 5">CCM 8828</strain>
    </source>
</reference>
<evidence type="ECO:0000313" key="4">
    <source>
        <dbReference type="Proteomes" id="UP000295270"/>
    </source>
</evidence>